<sequence length="104" mass="10528">MPFAEMSILLLLVLFAGAALVILIGGTYMTGLADRIADRTGFGEALVGAVLLGAATSPSGMVVSITAALDGRASLAFTQARFLSKASGDERGLPAHPGCNCPAY</sequence>
<evidence type="ECO:0000256" key="2">
    <source>
        <dbReference type="ARBA" id="ARBA00022692"/>
    </source>
</evidence>
<proteinExistence type="predicted"/>
<name>A0A562TBB9_9HYPH</name>
<dbReference type="AlphaFoldDB" id="A0A562TBB9"/>
<evidence type="ECO:0000256" key="4">
    <source>
        <dbReference type="ARBA" id="ARBA00023136"/>
    </source>
</evidence>
<comment type="caution">
    <text evidence="7">The sequence shown here is derived from an EMBL/GenBank/DDBJ whole genome shotgun (WGS) entry which is preliminary data.</text>
</comment>
<dbReference type="RefSeq" id="WP_196220750.1">
    <property type="nucleotide sequence ID" value="NZ_SMLY01000086.1"/>
</dbReference>
<dbReference type="EMBL" id="VLLF01000002">
    <property type="protein sequence ID" value="TWI90236.1"/>
    <property type="molecule type" value="Genomic_DNA"/>
</dbReference>
<evidence type="ECO:0000256" key="1">
    <source>
        <dbReference type="ARBA" id="ARBA00004141"/>
    </source>
</evidence>
<reference evidence="7 8" key="1">
    <citation type="submission" date="2019-07" db="EMBL/GenBank/DDBJ databases">
        <title>Genomic Encyclopedia of Archaeal and Bacterial Type Strains, Phase II (KMG-II): from individual species to whole genera.</title>
        <authorList>
            <person name="Goeker M."/>
        </authorList>
    </citation>
    <scope>NUCLEOTIDE SEQUENCE [LARGE SCALE GENOMIC DNA]</scope>
    <source>
        <strain evidence="7 8">ATCC BAA-252</strain>
    </source>
</reference>
<evidence type="ECO:0000259" key="6">
    <source>
        <dbReference type="Pfam" id="PF01699"/>
    </source>
</evidence>
<protein>
    <submittedName>
        <fullName evidence="7">Cation:H+ antiporter</fullName>
    </submittedName>
</protein>
<keyword evidence="2 5" id="KW-0812">Transmembrane</keyword>
<dbReference type="InterPro" id="IPR004837">
    <property type="entry name" value="NaCa_Exmemb"/>
</dbReference>
<evidence type="ECO:0000313" key="7">
    <source>
        <dbReference type="EMBL" id="TWI90236.1"/>
    </source>
</evidence>
<accession>A0A562TBB9</accession>
<feature type="domain" description="Sodium/calcium exchanger membrane region" evidence="6">
    <location>
        <begin position="11"/>
        <end position="77"/>
    </location>
</feature>
<comment type="subcellular location">
    <subcellularLocation>
        <location evidence="1">Membrane</location>
        <topology evidence="1">Multi-pass membrane protein</topology>
    </subcellularLocation>
</comment>
<evidence type="ECO:0000256" key="5">
    <source>
        <dbReference type="SAM" id="Phobius"/>
    </source>
</evidence>
<organism evidence="7 8">
    <name type="scientific">Roseibium hamelinense</name>
    <dbReference type="NCBI Taxonomy" id="150831"/>
    <lineage>
        <taxon>Bacteria</taxon>
        <taxon>Pseudomonadati</taxon>
        <taxon>Pseudomonadota</taxon>
        <taxon>Alphaproteobacteria</taxon>
        <taxon>Hyphomicrobiales</taxon>
        <taxon>Stappiaceae</taxon>
        <taxon>Roseibium</taxon>
    </lineage>
</organism>
<keyword evidence="8" id="KW-1185">Reference proteome</keyword>
<dbReference type="GO" id="GO:0055085">
    <property type="term" value="P:transmembrane transport"/>
    <property type="evidence" value="ECO:0007669"/>
    <property type="project" value="InterPro"/>
</dbReference>
<keyword evidence="4 5" id="KW-0472">Membrane</keyword>
<evidence type="ECO:0000313" key="8">
    <source>
        <dbReference type="Proteomes" id="UP000320593"/>
    </source>
</evidence>
<keyword evidence="3 5" id="KW-1133">Transmembrane helix</keyword>
<gene>
    <name evidence="7" type="ORF">JM93_01215</name>
</gene>
<evidence type="ECO:0000256" key="3">
    <source>
        <dbReference type="ARBA" id="ARBA00022989"/>
    </source>
</evidence>
<dbReference type="Pfam" id="PF01699">
    <property type="entry name" value="Na_Ca_ex"/>
    <property type="match status" value="1"/>
</dbReference>
<feature type="transmembrane region" description="Helical" evidence="5">
    <location>
        <begin position="45"/>
        <end position="69"/>
    </location>
</feature>
<dbReference type="Proteomes" id="UP000320593">
    <property type="component" value="Unassembled WGS sequence"/>
</dbReference>
<dbReference type="GO" id="GO:0016020">
    <property type="term" value="C:membrane"/>
    <property type="evidence" value="ECO:0007669"/>
    <property type="project" value="UniProtKB-SubCell"/>
</dbReference>